<proteinExistence type="predicted"/>
<reference evidence="3" key="1">
    <citation type="journal article" date="2011" name="Genome Biol.">
        <title>Comparative genomics of the social amoebae Dictyostelium discoideum and Dictyostelium purpureum.</title>
        <authorList>
            <consortium name="US DOE Joint Genome Institute (JGI-PGF)"/>
            <person name="Sucgang R."/>
            <person name="Kuo A."/>
            <person name="Tian X."/>
            <person name="Salerno W."/>
            <person name="Parikh A."/>
            <person name="Feasley C.L."/>
            <person name="Dalin E."/>
            <person name="Tu H."/>
            <person name="Huang E."/>
            <person name="Barry K."/>
            <person name="Lindquist E."/>
            <person name="Shapiro H."/>
            <person name="Bruce D."/>
            <person name="Schmutz J."/>
            <person name="Salamov A."/>
            <person name="Fey P."/>
            <person name="Gaudet P."/>
            <person name="Anjard C."/>
            <person name="Babu M.M."/>
            <person name="Basu S."/>
            <person name="Bushmanova Y."/>
            <person name="van der Wel H."/>
            <person name="Katoh-Kurasawa M."/>
            <person name="Dinh C."/>
            <person name="Coutinho P.M."/>
            <person name="Saito T."/>
            <person name="Elias M."/>
            <person name="Schaap P."/>
            <person name="Kay R.R."/>
            <person name="Henrissat B."/>
            <person name="Eichinger L."/>
            <person name="Rivero F."/>
            <person name="Putnam N.H."/>
            <person name="West C.M."/>
            <person name="Loomis W.F."/>
            <person name="Chisholm R.L."/>
            <person name="Shaulsky G."/>
            <person name="Strassmann J.E."/>
            <person name="Queller D.C."/>
            <person name="Kuspa A."/>
            <person name="Grigoriev I.V."/>
        </authorList>
    </citation>
    <scope>NUCLEOTIDE SEQUENCE [LARGE SCALE GENOMIC DNA]</scope>
    <source>
        <strain evidence="3">QSDP1</strain>
    </source>
</reference>
<feature type="non-terminal residue" evidence="2">
    <location>
        <position position="1"/>
    </location>
</feature>
<dbReference type="AlphaFoldDB" id="F0ZBY1"/>
<evidence type="ECO:0000313" key="3">
    <source>
        <dbReference type="Proteomes" id="UP000001064"/>
    </source>
</evidence>
<dbReference type="Proteomes" id="UP000001064">
    <property type="component" value="Unassembled WGS sequence"/>
</dbReference>
<accession>F0ZBY1</accession>
<dbReference type="EMBL" id="GL870974">
    <property type="protein sequence ID" value="EGC38540.1"/>
    <property type="molecule type" value="Genomic_DNA"/>
</dbReference>
<dbReference type="OrthoDB" id="10528039at2759"/>
<protein>
    <recommendedName>
        <fullName evidence="4">FNIP repeat-containing protein</fullName>
    </recommendedName>
</protein>
<keyword evidence="3" id="KW-1185">Reference proteome</keyword>
<dbReference type="VEuPathDB" id="AmoebaDB:DICPUDRAFT_28495"/>
<dbReference type="eggNOG" id="ENOG502RGD9">
    <property type="taxonomic scope" value="Eukaryota"/>
</dbReference>
<dbReference type="GeneID" id="10507017"/>
<evidence type="ECO:0008006" key="4">
    <source>
        <dbReference type="Google" id="ProtNLM"/>
    </source>
</evidence>
<dbReference type="PANTHER" id="PTHR32134:SF169">
    <property type="entry name" value="FNIP REPEAT-CONTAINING PROTEIN-RELATED"/>
    <property type="match status" value="1"/>
</dbReference>
<dbReference type="InParanoid" id="F0ZBY1"/>
<name>F0ZBY1_DICPU</name>
<dbReference type="InterPro" id="IPR008615">
    <property type="entry name" value="FNIP"/>
</dbReference>
<keyword evidence="1" id="KW-0677">Repeat</keyword>
<dbReference type="FunCoup" id="F0ZBY1">
    <property type="interactions" value="937"/>
</dbReference>
<organism evidence="2 3">
    <name type="scientific">Dictyostelium purpureum</name>
    <name type="common">Slime mold</name>
    <dbReference type="NCBI Taxonomy" id="5786"/>
    <lineage>
        <taxon>Eukaryota</taxon>
        <taxon>Amoebozoa</taxon>
        <taxon>Evosea</taxon>
        <taxon>Eumycetozoa</taxon>
        <taxon>Dictyostelia</taxon>
        <taxon>Dictyosteliales</taxon>
        <taxon>Dictyosteliaceae</taxon>
        <taxon>Dictyostelium</taxon>
    </lineage>
</organism>
<evidence type="ECO:0000256" key="1">
    <source>
        <dbReference type="ARBA" id="ARBA00022737"/>
    </source>
</evidence>
<dbReference type="PANTHER" id="PTHR32134">
    <property type="entry name" value="FNIP REPEAT-CONTAINING PROTEIN"/>
    <property type="match status" value="1"/>
</dbReference>
<dbReference type="RefSeq" id="XP_003284911.1">
    <property type="nucleotide sequence ID" value="XM_003284863.1"/>
</dbReference>
<sequence length="627" mass="71186">FFFNNRNKFLNYQIFKHIRLFNNNIHSQEFTLERLECYKYKEYLKSVIILDCNEDEKIAKLNKILESLPNIKSLESPRDFNRELPQQEFTKLEAVTFGSHFNSGFVCCTLPVISIAENLTSLHFGDNFNQPIDLVLLQNLKTLSFGSNFNQKIKSGTLPDSLRILKFGAHYNQEMDNAVFPKSLESLTFSTCFNKKIFQKRGCSGSDGKGGIISSILGKTLCRSSSKKYYRDEVNLKSLEFGDYFNLPLKNIRLPSSLTLLKFGSNFNQKTFTTTPSITKFKNLTTLIFGNLYNQNIVYLPPSLVSLELSFHFNSIISASAIPSTLEKISFGYMYNKSLCCLKDSNVKTVILGTSFNQPLYTDVNKLVSNCIENENKSDLPSSLTHLDLSISTRFDQDIGSTLLNTSLITLKLHKNYKKLININLLPKSLNDLQSDGSSSSSTLTTSTIKSYDTSPNSKMEIQQMISTSSLLPISKIIFDKSFRQPIPPGSIKSNYLKTIDFRFLYVSPLLRPGSIPDGVETVSFNIYNIKLLKGILPASVKNLYISSYGLNPIIDAGTLPNTIEKIFIRHSEKPVQFKSISSLPSNLENIYCFNTNKSFIEYCLNHKFLYSYLKIIDYKLNKNQIM</sequence>
<evidence type="ECO:0000313" key="2">
    <source>
        <dbReference type="EMBL" id="EGC38540.1"/>
    </source>
</evidence>
<dbReference type="OMA" id="ESITFGH"/>
<dbReference type="Pfam" id="PF05725">
    <property type="entry name" value="FNIP"/>
    <property type="match status" value="5"/>
</dbReference>
<dbReference type="KEGG" id="dpp:DICPUDRAFT_28495"/>
<gene>
    <name evidence="2" type="ORF">DICPUDRAFT_28495</name>
</gene>
<dbReference type="InterPro" id="IPR051251">
    <property type="entry name" value="STK_FNIP-Repeat"/>
</dbReference>